<reference evidence="6" key="1">
    <citation type="submission" date="2020-04" db="EMBL/GenBank/DDBJ databases">
        <authorList>
            <person name="Alioto T."/>
            <person name="Alioto T."/>
            <person name="Gomez Garrido J."/>
        </authorList>
    </citation>
    <scope>NUCLEOTIDE SEQUENCE</scope>
    <source>
        <strain evidence="6">A484AB</strain>
    </source>
</reference>
<dbReference type="AlphaFoldDB" id="A0A6S7I774"/>
<dbReference type="Pfam" id="PF13664">
    <property type="entry name" value="DUF4149"/>
    <property type="match status" value="1"/>
</dbReference>
<feature type="domain" description="TMEM205-like" evidence="5">
    <location>
        <begin position="60"/>
        <end position="160"/>
    </location>
</feature>
<proteinExistence type="predicted"/>
<dbReference type="GO" id="GO:0016020">
    <property type="term" value="C:membrane"/>
    <property type="evidence" value="ECO:0007669"/>
    <property type="project" value="UniProtKB-SubCell"/>
</dbReference>
<evidence type="ECO:0000313" key="6">
    <source>
        <dbReference type="EMBL" id="CAB4014605.1"/>
    </source>
</evidence>
<dbReference type="EMBL" id="CACRXK020008371">
    <property type="protein sequence ID" value="CAB4014605.1"/>
    <property type="molecule type" value="Genomic_DNA"/>
</dbReference>
<evidence type="ECO:0000313" key="7">
    <source>
        <dbReference type="Proteomes" id="UP001152795"/>
    </source>
</evidence>
<dbReference type="PANTHER" id="PTHR23241">
    <property type="entry name" value="LATE EMBRYOGENESIS ABUNDANT PLANTS LEA-RELATED"/>
    <property type="match status" value="1"/>
</dbReference>
<accession>A0A6S7I774</accession>
<protein>
    <recommendedName>
        <fullName evidence="5">TMEM205-like domain-containing protein</fullName>
    </recommendedName>
</protein>
<evidence type="ECO:0000256" key="4">
    <source>
        <dbReference type="ARBA" id="ARBA00023136"/>
    </source>
</evidence>
<comment type="caution">
    <text evidence="6">The sequence shown here is derived from an EMBL/GenBank/DDBJ whole genome shotgun (WGS) entry which is preliminary data.</text>
</comment>
<evidence type="ECO:0000256" key="3">
    <source>
        <dbReference type="ARBA" id="ARBA00022989"/>
    </source>
</evidence>
<dbReference type="OrthoDB" id="1641132at2759"/>
<name>A0A6S7I774_PARCT</name>
<evidence type="ECO:0000256" key="2">
    <source>
        <dbReference type="ARBA" id="ARBA00022692"/>
    </source>
</evidence>
<evidence type="ECO:0000259" key="5">
    <source>
        <dbReference type="Pfam" id="PF13664"/>
    </source>
</evidence>
<keyword evidence="4" id="KW-0472">Membrane</keyword>
<dbReference type="Proteomes" id="UP001152795">
    <property type="component" value="Unassembled WGS sequence"/>
</dbReference>
<keyword evidence="2" id="KW-0812">Transmembrane</keyword>
<sequence length="226" mass="25352">MFGKGKSVQHSVFPTHNGVLSHAAAFVVTVGFVMYTSSDRKQEGLSPLVKTIVHFIHLFSFSTWVGIQFWIHVSGFTMYKTLKRTAFMAVQNKMFPMYFMAGFITSSVALLTHLHINSVISWQNDRIAFYQTVGLMVSLMCCVLNLTYLGPETVRLVELRAARLQVLGIKDGVGPVCVNLVKNDAEYMSIRKSFLIMHAFCSFVNLFCYGACGVNIWCLASKHTLL</sequence>
<dbReference type="PANTHER" id="PTHR23241:SF102">
    <property type="entry name" value="LD23009P"/>
    <property type="match status" value="1"/>
</dbReference>
<keyword evidence="3" id="KW-1133">Transmembrane helix</keyword>
<keyword evidence="7" id="KW-1185">Reference proteome</keyword>
<comment type="subcellular location">
    <subcellularLocation>
        <location evidence="1">Membrane</location>
    </subcellularLocation>
</comment>
<dbReference type="InterPro" id="IPR053009">
    <property type="entry name" value="Xanthocillin_Biosynth-Assoc"/>
</dbReference>
<organism evidence="6 7">
    <name type="scientific">Paramuricea clavata</name>
    <name type="common">Red gorgonian</name>
    <name type="synonym">Violescent sea-whip</name>
    <dbReference type="NCBI Taxonomy" id="317549"/>
    <lineage>
        <taxon>Eukaryota</taxon>
        <taxon>Metazoa</taxon>
        <taxon>Cnidaria</taxon>
        <taxon>Anthozoa</taxon>
        <taxon>Octocorallia</taxon>
        <taxon>Malacalcyonacea</taxon>
        <taxon>Plexauridae</taxon>
        <taxon>Paramuricea</taxon>
    </lineage>
</organism>
<gene>
    <name evidence="6" type="ORF">PACLA_8A069559</name>
</gene>
<evidence type="ECO:0000256" key="1">
    <source>
        <dbReference type="ARBA" id="ARBA00004370"/>
    </source>
</evidence>
<dbReference type="InterPro" id="IPR025423">
    <property type="entry name" value="TMEM205-like"/>
</dbReference>